<proteinExistence type="predicted"/>
<gene>
    <name evidence="1" type="ORF">PanWU01x14_288050</name>
</gene>
<name>A0A2P5AYN8_PARAD</name>
<evidence type="ECO:0000313" key="2">
    <source>
        <dbReference type="Proteomes" id="UP000237105"/>
    </source>
</evidence>
<protein>
    <submittedName>
        <fullName evidence="1">Uncharacterized protein</fullName>
    </submittedName>
</protein>
<keyword evidence="2" id="KW-1185">Reference proteome</keyword>
<accession>A0A2P5AYN8</accession>
<evidence type="ECO:0000313" key="1">
    <source>
        <dbReference type="EMBL" id="PON41631.1"/>
    </source>
</evidence>
<reference evidence="2" key="1">
    <citation type="submission" date="2016-06" db="EMBL/GenBank/DDBJ databases">
        <title>Parallel loss of symbiosis genes in relatives of nitrogen-fixing non-legume Parasponia.</title>
        <authorList>
            <person name="Van Velzen R."/>
            <person name="Holmer R."/>
            <person name="Bu F."/>
            <person name="Rutten L."/>
            <person name="Van Zeijl A."/>
            <person name="Liu W."/>
            <person name="Santuari L."/>
            <person name="Cao Q."/>
            <person name="Sharma T."/>
            <person name="Shen D."/>
            <person name="Roswanjaya Y."/>
            <person name="Wardhani T."/>
            <person name="Kalhor M.S."/>
            <person name="Jansen J."/>
            <person name="Van den Hoogen J."/>
            <person name="Gungor B."/>
            <person name="Hartog M."/>
            <person name="Hontelez J."/>
            <person name="Verver J."/>
            <person name="Yang W.-C."/>
            <person name="Schijlen E."/>
            <person name="Repin R."/>
            <person name="Schilthuizen M."/>
            <person name="Schranz E."/>
            <person name="Heidstra R."/>
            <person name="Miyata K."/>
            <person name="Fedorova E."/>
            <person name="Kohlen W."/>
            <person name="Bisseling T."/>
            <person name="Smit S."/>
            <person name="Geurts R."/>
        </authorList>
    </citation>
    <scope>NUCLEOTIDE SEQUENCE [LARGE SCALE GENOMIC DNA]</scope>
    <source>
        <strain evidence="2">cv. WU1-14</strain>
    </source>
</reference>
<dbReference type="Proteomes" id="UP000237105">
    <property type="component" value="Unassembled WGS sequence"/>
</dbReference>
<organism evidence="1 2">
    <name type="scientific">Parasponia andersonii</name>
    <name type="common">Sponia andersonii</name>
    <dbReference type="NCBI Taxonomy" id="3476"/>
    <lineage>
        <taxon>Eukaryota</taxon>
        <taxon>Viridiplantae</taxon>
        <taxon>Streptophyta</taxon>
        <taxon>Embryophyta</taxon>
        <taxon>Tracheophyta</taxon>
        <taxon>Spermatophyta</taxon>
        <taxon>Magnoliopsida</taxon>
        <taxon>eudicotyledons</taxon>
        <taxon>Gunneridae</taxon>
        <taxon>Pentapetalae</taxon>
        <taxon>rosids</taxon>
        <taxon>fabids</taxon>
        <taxon>Rosales</taxon>
        <taxon>Cannabaceae</taxon>
        <taxon>Parasponia</taxon>
    </lineage>
</organism>
<sequence length="78" mass="8982">MAMRECGVGRASVWENRDHLGSSRITVLVGLGSWAWRRAVGLRIRVLFEQDVACLSDLRERKGEKLLSFFKKMPYRNA</sequence>
<dbReference type="EMBL" id="JXTB01000411">
    <property type="protein sequence ID" value="PON41631.1"/>
    <property type="molecule type" value="Genomic_DNA"/>
</dbReference>
<dbReference type="AlphaFoldDB" id="A0A2P5AYN8"/>
<comment type="caution">
    <text evidence="1">The sequence shown here is derived from an EMBL/GenBank/DDBJ whole genome shotgun (WGS) entry which is preliminary data.</text>
</comment>